<dbReference type="Ensembl" id="ENSPMRT00000020373.1">
    <property type="protein sequence ID" value="ENSPMRP00000019189.1"/>
    <property type="gene ID" value="ENSPMRG00000012541.1"/>
</dbReference>
<sequence length="100" mass="10683">MGPTAAAVLFRLSFFTFACCLAVFLSHIGDTARIAPEFPGEDAPLDQLVQYYNDPPRCSNRRAGSSLDSNSWALDSWPGAPESLVPGCPAPLVPMVKTAL</sequence>
<dbReference type="AlphaFoldDB" id="A0A670J6G3"/>
<evidence type="ECO:0000313" key="2">
    <source>
        <dbReference type="Ensembl" id="ENSPMRP00000019189.1"/>
    </source>
</evidence>
<accession>A0A670J6G3</accession>
<reference evidence="2" key="2">
    <citation type="submission" date="2025-08" db="UniProtKB">
        <authorList>
            <consortium name="Ensembl"/>
        </authorList>
    </citation>
    <scope>IDENTIFICATION</scope>
</reference>
<reference evidence="2 3" key="1">
    <citation type="journal article" date="2019" name="Proc. Natl. Acad. Sci. U.S.A.">
        <title>Regulatory changes in pterin and carotenoid genes underlie balanced color polymorphisms in the wall lizard.</title>
        <authorList>
            <person name="Andrade P."/>
            <person name="Pinho C."/>
            <person name="Perez I de Lanuza G."/>
            <person name="Afonso S."/>
            <person name="Brejcha J."/>
            <person name="Rubin C.J."/>
            <person name="Wallerman O."/>
            <person name="Pereira P."/>
            <person name="Sabatino S.J."/>
            <person name="Bellati A."/>
            <person name="Pellitteri-Rosa D."/>
            <person name="Bosakova Z."/>
            <person name="Bunikis I."/>
            <person name="Carretero M.A."/>
            <person name="Feiner N."/>
            <person name="Marsik P."/>
            <person name="Pauperio F."/>
            <person name="Salvi D."/>
            <person name="Soler L."/>
            <person name="While G.M."/>
            <person name="Uller T."/>
            <person name="Font E."/>
            <person name="Andersson L."/>
            <person name="Carneiro M."/>
        </authorList>
    </citation>
    <scope>NUCLEOTIDE SEQUENCE</scope>
</reference>
<keyword evidence="1" id="KW-1133">Transmembrane helix</keyword>
<evidence type="ECO:0000313" key="3">
    <source>
        <dbReference type="Proteomes" id="UP000472272"/>
    </source>
</evidence>
<proteinExistence type="predicted"/>
<evidence type="ECO:0000256" key="1">
    <source>
        <dbReference type="SAM" id="Phobius"/>
    </source>
</evidence>
<dbReference type="Proteomes" id="UP000472272">
    <property type="component" value="Chromosome 13"/>
</dbReference>
<protein>
    <submittedName>
        <fullName evidence="2">Uncharacterized protein</fullName>
    </submittedName>
</protein>
<keyword evidence="1" id="KW-0472">Membrane</keyword>
<reference evidence="2" key="3">
    <citation type="submission" date="2025-09" db="UniProtKB">
        <authorList>
            <consortium name="Ensembl"/>
        </authorList>
    </citation>
    <scope>IDENTIFICATION</scope>
</reference>
<keyword evidence="1" id="KW-0812">Transmembrane</keyword>
<organism evidence="2 3">
    <name type="scientific">Podarcis muralis</name>
    <name type="common">Wall lizard</name>
    <name type="synonym">Lacerta muralis</name>
    <dbReference type="NCBI Taxonomy" id="64176"/>
    <lineage>
        <taxon>Eukaryota</taxon>
        <taxon>Metazoa</taxon>
        <taxon>Chordata</taxon>
        <taxon>Craniata</taxon>
        <taxon>Vertebrata</taxon>
        <taxon>Euteleostomi</taxon>
        <taxon>Lepidosauria</taxon>
        <taxon>Squamata</taxon>
        <taxon>Bifurcata</taxon>
        <taxon>Unidentata</taxon>
        <taxon>Episquamata</taxon>
        <taxon>Laterata</taxon>
        <taxon>Lacertibaenia</taxon>
        <taxon>Lacertidae</taxon>
        <taxon>Podarcis</taxon>
    </lineage>
</organism>
<keyword evidence="3" id="KW-1185">Reference proteome</keyword>
<name>A0A670J6G3_PODMU</name>
<feature type="transmembrane region" description="Helical" evidence="1">
    <location>
        <begin position="6"/>
        <end position="25"/>
    </location>
</feature>